<dbReference type="GeneID" id="59380479"/>
<proteinExistence type="predicted"/>
<sequence length="422" mass="47971">MSATVQLPLRALSECSQCQKSVTVKLCTDCMEAAYCSVECQRKDWTRHKSGCKRTEYIDVSTFYPFLALLAALAHSHPMKPLHAAATRRILNDPNPGVPAQVFPDNTAAKLIILGPEIPEIPLQERSSSESWWPSAHTPFVRSKLFRRLTFQGYGLSIATSICLAILAQIYTSVPTEGGRKVRLRYHGTPIADFGVAWGAADVKCQDTFAFFEEENGVFWKGDDPNDHYWIWFKTVKGEEVILDVSMYQFNMCLMVQMQPYNESCPLLELAPAFWRDRVINRNTPSLHTERQRLSVLRNADLHTVVTLGRNTLRPQDAQAIWNFMSQISSAPMPEIERQMAVIWTVSNCIQMKGMLEAQAWKRYPPTPPLALDLDPDERGGDDEPAEEWTKFLKKWKKLKKRGGTAESIADAFKRWQQKVAT</sequence>
<dbReference type="InterPro" id="IPR002893">
    <property type="entry name" value="Znf_MYND"/>
</dbReference>
<keyword evidence="7" id="KW-1185">Reference proteome</keyword>
<organism evidence="6 7">
    <name type="scientific">Pleurotus ostreatus</name>
    <name type="common">Oyster mushroom</name>
    <name type="synonym">White-rot fungus</name>
    <dbReference type="NCBI Taxonomy" id="5322"/>
    <lineage>
        <taxon>Eukaryota</taxon>
        <taxon>Fungi</taxon>
        <taxon>Dikarya</taxon>
        <taxon>Basidiomycota</taxon>
        <taxon>Agaricomycotina</taxon>
        <taxon>Agaricomycetes</taxon>
        <taxon>Agaricomycetidae</taxon>
        <taxon>Agaricales</taxon>
        <taxon>Pleurotineae</taxon>
        <taxon>Pleurotaceae</taxon>
        <taxon>Pleurotus</taxon>
    </lineage>
</organism>
<reference evidence="6" key="1">
    <citation type="submission" date="2019-07" db="EMBL/GenBank/DDBJ databases">
        <authorList>
            <person name="Palmer J.M."/>
        </authorList>
    </citation>
    <scope>NUCLEOTIDE SEQUENCE</scope>
    <source>
        <strain evidence="6">PC9</strain>
    </source>
</reference>
<evidence type="ECO:0000259" key="5">
    <source>
        <dbReference type="PROSITE" id="PS50865"/>
    </source>
</evidence>
<gene>
    <name evidence="6" type="ORF">PC9H_010661</name>
</gene>
<dbReference type="Pfam" id="PF01753">
    <property type="entry name" value="zf-MYND"/>
    <property type="match status" value="1"/>
</dbReference>
<dbReference type="VEuPathDB" id="FungiDB:PC9H_010661"/>
<evidence type="ECO:0000256" key="1">
    <source>
        <dbReference type="ARBA" id="ARBA00022723"/>
    </source>
</evidence>
<dbReference type="AlphaFoldDB" id="A0A8H7DPX9"/>
<dbReference type="EMBL" id="JACETU010000008">
    <property type="protein sequence ID" value="KAF7422505.1"/>
    <property type="molecule type" value="Genomic_DNA"/>
</dbReference>
<dbReference type="Proteomes" id="UP000623687">
    <property type="component" value="Unassembled WGS sequence"/>
</dbReference>
<keyword evidence="1" id="KW-0479">Metal-binding</keyword>
<dbReference type="PROSITE" id="PS01360">
    <property type="entry name" value="ZF_MYND_1"/>
    <property type="match status" value="1"/>
</dbReference>
<accession>A0A8H7DPX9</accession>
<evidence type="ECO:0000256" key="2">
    <source>
        <dbReference type="ARBA" id="ARBA00022771"/>
    </source>
</evidence>
<dbReference type="PROSITE" id="PS50865">
    <property type="entry name" value="ZF_MYND_2"/>
    <property type="match status" value="1"/>
</dbReference>
<keyword evidence="3" id="KW-0862">Zinc</keyword>
<comment type="caution">
    <text evidence="6">The sequence shown here is derived from an EMBL/GenBank/DDBJ whole genome shotgun (WGS) entry which is preliminary data.</text>
</comment>
<dbReference type="OrthoDB" id="341421at2759"/>
<evidence type="ECO:0000313" key="6">
    <source>
        <dbReference type="EMBL" id="KAF7422505.1"/>
    </source>
</evidence>
<name>A0A8H7DPX9_PLEOS</name>
<keyword evidence="2 4" id="KW-0863">Zinc-finger</keyword>
<evidence type="ECO:0000256" key="4">
    <source>
        <dbReference type="PROSITE-ProRule" id="PRU00134"/>
    </source>
</evidence>
<evidence type="ECO:0000313" key="7">
    <source>
        <dbReference type="Proteomes" id="UP000623687"/>
    </source>
</evidence>
<dbReference type="SUPFAM" id="SSF144232">
    <property type="entry name" value="HIT/MYND zinc finger-like"/>
    <property type="match status" value="1"/>
</dbReference>
<evidence type="ECO:0000256" key="3">
    <source>
        <dbReference type="ARBA" id="ARBA00022833"/>
    </source>
</evidence>
<dbReference type="RefSeq" id="XP_036627537.1">
    <property type="nucleotide sequence ID" value="XM_036780154.1"/>
</dbReference>
<feature type="domain" description="MYND-type" evidence="5">
    <location>
        <begin position="15"/>
        <end position="52"/>
    </location>
</feature>
<dbReference type="Gene3D" id="6.10.140.2220">
    <property type="match status" value="1"/>
</dbReference>
<dbReference type="GO" id="GO:0008270">
    <property type="term" value="F:zinc ion binding"/>
    <property type="evidence" value="ECO:0007669"/>
    <property type="project" value="UniProtKB-KW"/>
</dbReference>
<protein>
    <recommendedName>
        <fullName evidence="5">MYND-type domain-containing protein</fullName>
    </recommendedName>
</protein>